<dbReference type="PANTHER" id="PTHR33048:SF2">
    <property type="entry name" value="SRPK"/>
    <property type="match status" value="1"/>
</dbReference>
<proteinExistence type="inferred from homology"/>
<evidence type="ECO:0000256" key="6">
    <source>
        <dbReference type="SAM" id="MobiDB-lite"/>
    </source>
</evidence>
<keyword evidence="3 7" id="KW-1133">Transmembrane helix</keyword>
<evidence type="ECO:0000256" key="1">
    <source>
        <dbReference type="ARBA" id="ARBA00004141"/>
    </source>
</evidence>
<dbReference type="STRING" id="264951.A0A443HYP7"/>
<evidence type="ECO:0000256" key="4">
    <source>
        <dbReference type="ARBA" id="ARBA00023136"/>
    </source>
</evidence>
<feature type="transmembrane region" description="Helical" evidence="7">
    <location>
        <begin position="21"/>
        <end position="47"/>
    </location>
</feature>
<dbReference type="InterPro" id="IPR049326">
    <property type="entry name" value="Rhodopsin_dom_fungi"/>
</dbReference>
<organism evidence="9 10">
    <name type="scientific">Byssochlamys spectabilis</name>
    <name type="common">Paecilomyces variotii</name>
    <dbReference type="NCBI Taxonomy" id="264951"/>
    <lineage>
        <taxon>Eukaryota</taxon>
        <taxon>Fungi</taxon>
        <taxon>Dikarya</taxon>
        <taxon>Ascomycota</taxon>
        <taxon>Pezizomycotina</taxon>
        <taxon>Eurotiomycetes</taxon>
        <taxon>Eurotiomycetidae</taxon>
        <taxon>Eurotiales</taxon>
        <taxon>Thermoascaceae</taxon>
        <taxon>Paecilomyces</taxon>
    </lineage>
</organism>
<dbReference type="InterPro" id="IPR052337">
    <property type="entry name" value="SAT4-like"/>
</dbReference>
<dbReference type="Pfam" id="PF20684">
    <property type="entry name" value="Fung_rhodopsin"/>
    <property type="match status" value="1"/>
</dbReference>
<keyword evidence="2 7" id="KW-0812">Transmembrane</keyword>
<comment type="subcellular location">
    <subcellularLocation>
        <location evidence="1">Membrane</location>
        <topology evidence="1">Multi-pass membrane protein</topology>
    </subcellularLocation>
</comment>
<keyword evidence="4 7" id="KW-0472">Membrane</keyword>
<evidence type="ECO:0000256" key="5">
    <source>
        <dbReference type="ARBA" id="ARBA00038359"/>
    </source>
</evidence>
<sequence length="203" mass="22637">MTIPAPMLWRARLPLRRRLSLMALFSGGLFVMMAGILRCVLILTAGANGAQQAGSWACRETFVAVIIFNVPMIYPLFRRILRRIGILPSESQDAISDQPNTPGNSSGYKRRIYQHPLSVPETRWGNDEQYILEAQTPDTGNAGSHSLEQRRSRLDGIKVTLETSVQSAADREDDRSLGHKTATGYPGRNLSRMDSRELPLFVP</sequence>
<feature type="domain" description="Rhodopsin" evidence="8">
    <location>
        <begin position="2"/>
        <end position="79"/>
    </location>
</feature>
<evidence type="ECO:0000256" key="2">
    <source>
        <dbReference type="ARBA" id="ARBA00022692"/>
    </source>
</evidence>
<accession>A0A443HYP7</accession>
<comment type="similarity">
    <text evidence="5">Belongs to the SAT4 family.</text>
</comment>
<dbReference type="PANTHER" id="PTHR33048">
    <property type="entry name" value="PTH11-LIKE INTEGRAL MEMBRANE PROTEIN (AFU_ORTHOLOGUE AFUA_5G11245)"/>
    <property type="match status" value="1"/>
</dbReference>
<feature type="transmembrane region" description="Helical" evidence="7">
    <location>
        <begin position="53"/>
        <end position="77"/>
    </location>
</feature>
<evidence type="ECO:0000313" key="10">
    <source>
        <dbReference type="Proteomes" id="UP000283841"/>
    </source>
</evidence>
<name>A0A443HYP7_BYSSP</name>
<dbReference type="Proteomes" id="UP000283841">
    <property type="component" value="Unassembled WGS sequence"/>
</dbReference>
<keyword evidence="10" id="KW-1185">Reference proteome</keyword>
<dbReference type="RefSeq" id="XP_028486614.1">
    <property type="nucleotide sequence ID" value="XM_028626191.1"/>
</dbReference>
<dbReference type="GeneID" id="39595468"/>
<reference evidence="9 10" key="1">
    <citation type="journal article" date="2018" name="Front. Microbiol.">
        <title>Genomic and genetic insights into a cosmopolitan fungus, Paecilomyces variotii (Eurotiales).</title>
        <authorList>
            <person name="Urquhart A.S."/>
            <person name="Mondo S.J."/>
            <person name="Makela M.R."/>
            <person name="Hane J.K."/>
            <person name="Wiebenga A."/>
            <person name="He G."/>
            <person name="Mihaltcheva S."/>
            <person name="Pangilinan J."/>
            <person name="Lipzen A."/>
            <person name="Barry K."/>
            <person name="de Vries R.P."/>
            <person name="Grigoriev I.V."/>
            <person name="Idnurm A."/>
        </authorList>
    </citation>
    <scope>NUCLEOTIDE SEQUENCE [LARGE SCALE GENOMIC DNA]</scope>
    <source>
        <strain evidence="9 10">CBS 101075</strain>
    </source>
</reference>
<gene>
    <name evidence="9" type="ORF">C8Q69DRAFT_211252</name>
</gene>
<dbReference type="VEuPathDB" id="FungiDB:C8Q69DRAFT_211252"/>
<dbReference type="EMBL" id="RCNU01000003">
    <property type="protein sequence ID" value="RWQ96969.1"/>
    <property type="molecule type" value="Genomic_DNA"/>
</dbReference>
<dbReference type="AlphaFoldDB" id="A0A443HYP7"/>
<dbReference type="GO" id="GO:0016020">
    <property type="term" value="C:membrane"/>
    <property type="evidence" value="ECO:0007669"/>
    <property type="project" value="UniProtKB-SubCell"/>
</dbReference>
<protein>
    <recommendedName>
        <fullName evidence="8">Rhodopsin domain-containing protein</fullName>
    </recommendedName>
</protein>
<evidence type="ECO:0000256" key="3">
    <source>
        <dbReference type="ARBA" id="ARBA00022989"/>
    </source>
</evidence>
<evidence type="ECO:0000256" key="7">
    <source>
        <dbReference type="SAM" id="Phobius"/>
    </source>
</evidence>
<feature type="region of interest" description="Disordered" evidence="6">
    <location>
        <begin position="165"/>
        <end position="203"/>
    </location>
</feature>
<comment type="caution">
    <text evidence="9">The sequence shown here is derived from an EMBL/GenBank/DDBJ whole genome shotgun (WGS) entry which is preliminary data.</text>
</comment>
<evidence type="ECO:0000313" key="9">
    <source>
        <dbReference type="EMBL" id="RWQ96969.1"/>
    </source>
</evidence>
<evidence type="ECO:0000259" key="8">
    <source>
        <dbReference type="Pfam" id="PF20684"/>
    </source>
</evidence>